<evidence type="ECO:0000313" key="1">
    <source>
        <dbReference type="EMBL" id="KGO91722.1"/>
    </source>
</evidence>
<organism evidence="1 2">
    <name type="scientific">Flavobacterium subsaxonicum WB 4.1-42 = DSM 21790</name>
    <dbReference type="NCBI Taxonomy" id="1121898"/>
    <lineage>
        <taxon>Bacteria</taxon>
        <taxon>Pseudomonadati</taxon>
        <taxon>Bacteroidota</taxon>
        <taxon>Flavobacteriia</taxon>
        <taxon>Flavobacteriales</taxon>
        <taxon>Flavobacteriaceae</taxon>
        <taxon>Flavobacterium</taxon>
    </lineage>
</organism>
<reference evidence="1 2" key="1">
    <citation type="submission" date="2013-09" db="EMBL/GenBank/DDBJ databases">
        <authorList>
            <person name="Zeng Z."/>
            <person name="Chen C."/>
        </authorList>
    </citation>
    <scope>NUCLEOTIDE SEQUENCE [LARGE SCALE GENOMIC DNA]</scope>
    <source>
        <strain evidence="1 2">WB 4.1-42</strain>
    </source>
</reference>
<protein>
    <submittedName>
        <fullName evidence="1">Uncharacterized protein</fullName>
    </submittedName>
</protein>
<proteinExistence type="predicted"/>
<keyword evidence="2" id="KW-1185">Reference proteome</keyword>
<accession>A0A0A2MGE4</accession>
<dbReference type="AlphaFoldDB" id="A0A0A2MGE4"/>
<dbReference type="eggNOG" id="ENOG503450E">
    <property type="taxonomic scope" value="Bacteria"/>
</dbReference>
<sequence length="167" mass="19481">MVLLLTVGCKTISDPSPYHRYLISDFDFKSANIFVRQIEGLTSINNISLTDLPKTGKEFRVNGQHIFTDSTFTNMPNFYSYKKRAAEIDVNPTTLLQVLNSFFGINADSYRKEEGFYMFTSESYLSYEKGYIYNATQHFKVGDSIFKGRTYYITRQVDSTWFEYKYP</sequence>
<dbReference type="EMBL" id="JRLY01000015">
    <property type="protein sequence ID" value="KGO91722.1"/>
    <property type="molecule type" value="Genomic_DNA"/>
</dbReference>
<evidence type="ECO:0000313" key="2">
    <source>
        <dbReference type="Proteomes" id="UP000030111"/>
    </source>
</evidence>
<name>A0A0A2MGE4_9FLAO</name>
<dbReference type="STRING" id="1121898.GCA_000422725_03656"/>
<gene>
    <name evidence="1" type="ORF">Q766_15875</name>
</gene>
<dbReference type="Proteomes" id="UP000030111">
    <property type="component" value="Unassembled WGS sequence"/>
</dbReference>
<comment type="caution">
    <text evidence="1">The sequence shown here is derived from an EMBL/GenBank/DDBJ whole genome shotgun (WGS) entry which is preliminary data.</text>
</comment>